<protein>
    <submittedName>
        <fullName evidence="1">Uncharacterized protein</fullName>
    </submittedName>
</protein>
<dbReference type="Proteomes" id="UP001143910">
    <property type="component" value="Unassembled WGS sequence"/>
</dbReference>
<evidence type="ECO:0000313" key="2">
    <source>
        <dbReference type="Proteomes" id="UP001143910"/>
    </source>
</evidence>
<evidence type="ECO:0000313" key="1">
    <source>
        <dbReference type="EMBL" id="KAJ2981413.1"/>
    </source>
</evidence>
<keyword evidence="2" id="KW-1185">Reference proteome</keyword>
<comment type="caution">
    <text evidence="1">The sequence shown here is derived from an EMBL/GenBank/DDBJ whole genome shotgun (WGS) entry which is preliminary data.</text>
</comment>
<organism evidence="1 2">
    <name type="scientific">Zarea fungicola</name>
    <dbReference type="NCBI Taxonomy" id="93591"/>
    <lineage>
        <taxon>Eukaryota</taxon>
        <taxon>Fungi</taxon>
        <taxon>Dikarya</taxon>
        <taxon>Ascomycota</taxon>
        <taxon>Pezizomycotina</taxon>
        <taxon>Sordariomycetes</taxon>
        <taxon>Hypocreomycetidae</taxon>
        <taxon>Hypocreales</taxon>
        <taxon>Cordycipitaceae</taxon>
        <taxon>Zarea</taxon>
    </lineage>
</organism>
<accession>A0ACC1NRI8</accession>
<name>A0ACC1NRI8_9HYPO</name>
<dbReference type="EMBL" id="JANJQO010000132">
    <property type="protein sequence ID" value="KAJ2981413.1"/>
    <property type="molecule type" value="Genomic_DNA"/>
</dbReference>
<proteinExistence type="predicted"/>
<gene>
    <name evidence="1" type="ORF">NQ176_g2043</name>
</gene>
<sequence length="729" mass="81740">MRPNHTYLLSLHKIQSSLLFSSIGAGHLTEVEERLERAEALIKRLQKENGAAVKSDDTSAEASTLTHDSEHEIGTAPKKAERTTVSQEDPSSNKPTQELPEPMQTPISQPLVDRSTPKSTNGNQFGKPLAPEVETLAESRPGHALAETPPRDDFEWEELDMLPPPSSAAQALVDTPDDSQNKDGMASLAVDEKDGGYLGIASGAAFLRFLEPGPTKRTYSNNSLPRYRLPLTLQPDPNRHIVDAMIDAYFSTYHLNYPIIHEPTFRAQYAEVIPQPHGRSWPILAYIVAAIGVFSSSDTSSDVDLQLFAHARSLLSFDFLEIGNSTLVQALTLISNYQQKRDKPNSGYNYLGLAVRMATSLGYHKEFPGWNIPPLKMEMRRRIWWSLCVFDVGATITFSRPVLWPYEGVEVSFPMNVTDRELTANTTSYPPENMGVTPYTAVSTQARFHVSTNEIYARVISKPFPTASELLQLDDDAIGSWQAQLSPSFNETSTVPPKYAFAHAVMRWRYRNFRIIMYRPFVIRRALSAREREGEDSEANQIAYQRCLDDAKTTIDIISEYWSNNEHNRLAGWYALYFLFQAALIPCICLRNSPFDAEALSWSQQITKTLHTIEALAPCNNSAMRCHQVIMNLCGRYISWLHSTDNVGPGERPLDETDVSQNGNEKPGQANYGLDVPGDDASRLSQLSPIDESPQTQLGNLFPMMWPNVNALEAQDEVMGDDSWLEFLR</sequence>
<reference evidence="1" key="1">
    <citation type="submission" date="2022-08" db="EMBL/GenBank/DDBJ databases">
        <title>Genome Sequence of Lecanicillium fungicola.</title>
        <authorList>
            <person name="Buettner E."/>
        </authorList>
    </citation>
    <scope>NUCLEOTIDE SEQUENCE</scope>
    <source>
        <strain evidence="1">Babe33</strain>
    </source>
</reference>